<sequence>MLEQQIARLDQKVDHQVSQVHTSLKGLSEKVEENTDKLKEFETSSKKHEGSVDEERIMSELRESERKTTAELEERSKRSKNLIIFRLPEHGSKDNDVISKLLDELATHKPREARRLGKYSEEKNRPVRVSFKDRSERDDVLQSFHKLKKEKTAAETEDKEGKKQDDSICLQVAMTRDRTPQEREEEEALYKEWKGKKSESDASGDEKAVWIRKNGKVINIGKYPPSAGEKQLE</sequence>
<gene>
    <name evidence="2" type="ORF">V1264_016891</name>
</gene>
<dbReference type="PANTHER" id="PTHR37445:SF3">
    <property type="entry name" value="ZINC FINGER PHD-TYPE DOMAIN-CONTAINING PROTEIN"/>
    <property type="match status" value="1"/>
</dbReference>
<reference evidence="2 3" key="1">
    <citation type="submission" date="2024-02" db="EMBL/GenBank/DDBJ databases">
        <title>Chromosome-scale genome assembly of the rough periwinkle Littorina saxatilis.</title>
        <authorList>
            <person name="De Jode A."/>
            <person name="Faria R."/>
            <person name="Formenti G."/>
            <person name="Sims Y."/>
            <person name="Smith T.P."/>
            <person name="Tracey A."/>
            <person name="Wood J.M.D."/>
            <person name="Zagrodzka Z.B."/>
            <person name="Johannesson K."/>
            <person name="Butlin R.K."/>
            <person name="Leder E.H."/>
        </authorList>
    </citation>
    <scope>NUCLEOTIDE SEQUENCE [LARGE SCALE GENOMIC DNA]</scope>
    <source>
        <strain evidence="2">Snail1</strain>
        <tissue evidence="2">Muscle</tissue>
    </source>
</reference>
<organism evidence="2 3">
    <name type="scientific">Littorina saxatilis</name>
    <dbReference type="NCBI Taxonomy" id="31220"/>
    <lineage>
        <taxon>Eukaryota</taxon>
        <taxon>Metazoa</taxon>
        <taxon>Spiralia</taxon>
        <taxon>Lophotrochozoa</taxon>
        <taxon>Mollusca</taxon>
        <taxon>Gastropoda</taxon>
        <taxon>Caenogastropoda</taxon>
        <taxon>Littorinimorpha</taxon>
        <taxon>Littorinoidea</taxon>
        <taxon>Littorinidae</taxon>
        <taxon>Littorina</taxon>
    </lineage>
</organism>
<feature type="region of interest" description="Disordered" evidence="1">
    <location>
        <begin position="117"/>
        <end position="210"/>
    </location>
</feature>
<keyword evidence="3" id="KW-1185">Reference proteome</keyword>
<accession>A0AAN9BGV8</accession>
<feature type="region of interest" description="Disordered" evidence="1">
    <location>
        <begin position="24"/>
        <end position="74"/>
    </location>
</feature>
<name>A0AAN9BGV8_9CAEN</name>
<feature type="compositionally biased region" description="Basic and acidic residues" evidence="1">
    <location>
        <begin position="150"/>
        <end position="166"/>
    </location>
</feature>
<dbReference type="PANTHER" id="PTHR37445">
    <property type="entry name" value="PROTEIN CBG24663"/>
    <property type="match status" value="1"/>
</dbReference>
<dbReference type="EMBL" id="JBAMIC010000007">
    <property type="protein sequence ID" value="KAK7105525.1"/>
    <property type="molecule type" value="Genomic_DNA"/>
</dbReference>
<evidence type="ECO:0000313" key="3">
    <source>
        <dbReference type="Proteomes" id="UP001374579"/>
    </source>
</evidence>
<feature type="compositionally biased region" description="Basic and acidic residues" evidence="1">
    <location>
        <begin position="117"/>
        <end position="140"/>
    </location>
</feature>
<feature type="compositionally biased region" description="Basic and acidic residues" evidence="1">
    <location>
        <begin position="27"/>
        <end position="74"/>
    </location>
</feature>
<comment type="caution">
    <text evidence="2">The sequence shown here is derived from an EMBL/GenBank/DDBJ whole genome shotgun (WGS) entry which is preliminary data.</text>
</comment>
<proteinExistence type="predicted"/>
<evidence type="ECO:0000313" key="2">
    <source>
        <dbReference type="EMBL" id="KAK7105525.1"/>
    </source>
</evidence>
<dbReference type="AlphaFoldDB" id="A0AAN9BGV8"/>
<feature type="compositionally biased region" description="Basic and acidic residues" evidence="1">
    <location>
        <begin position="175"/>
        <end position="209"/>
    </location>
</feature>
<dbReference type="Proteomes" id="UP001374579">
    <property type="component" value="Unassembled WGS sequence"/>
</dbReference>
<protein>
    <submittedName>
        <fullName evidence="2">Uncharacterized protein</fullName>
    </submittedName>
</protein>
<evidence type="ECO:0000256" key="1">
    <source>
        <dbReference type="SAM" id="MobiDB-lite"/>
    </source>
</evidence>